<sequence length="69" mass="8027">MASESDAKRIFQEKVPDHRVFKKTRVEDVVPEEDVDDPMEAEDDDILDWEVDSNGMRLVCDMARPKAYI</sequence>
<dbReference type="AlphaFoldDB" id="A0A5B7FRI4"/>
<proteinExistence type="predicted"/>
<evidence type="ECO:0000313" key="1">
    <source>
        <dbReference type="EMBL" id="MPC47538.1"/>
    </source>
</evidence>
<reference evidence="1 2" key="1">
    <citation type="submission" date="2019-05" db="EMBL/GenBank/DDBJ databases">
        <title>Another draft genome of Portunus trituberculatus and its Hox gene families provides insights of decapod evolution.</title>
        <authorList>
            <person name="Jeong J.-H."/>
            <person name="Song I."/>
            <person name="Kim S."/>
            <person name="Choi T."/>
            <person name="Kim D."/>
            <person name="Ryu S."/>
            <person name="Kim W."/>
        </authorList>
    </citation>
    <scope>NUCLEOTIDE SEQUENCE [LARGE SCALE GENOMIC DNA]</scope>
    <source>
        <tissue evidence="1">Muscle</tissue>
    </source>
</reference>
<dbReference type="Proteomes" id="UP000324222">
    <property type="component" value="Unassembled WGS sequence"/>
</dbReference>
<evidence type="ECO:0000313" key="2">
    <source>
        <dbReference type="Proteomes" id="UP000324222"/>
    </source>
</evidence>
<protein>
    <submittedName>
        <fullName evidence="1">Uncharacterized protein</fullName>
    </submittedName>
</protein>
<accession>A0A5B7FRI4</accession>
<comment type="caution">
    <text evidence="1">The sequence shown here is derived from an EMBL/GenBank/DDBJ whole genome shotgun (WGS) entry which is preliminary data.</text>
</comment>
<gene>
    <name evidence="1" type="ORF">E2C01_041287</name>
</gene>
<organism evidence="1 2">
    <name type="scientific">Portunus trituberculatus</name>
    <name type="common">Swimming crab</name>
    <name type="synonym">Neptunus trituberculatus</name>
    <dbReference type="NCBI Taxonomy" id="210409"/>
    <lineage>
        <taxon>Eukaryota</taxon>
        <taxon>Metazoa</taxon>
        <taxon>Ecdysozoa</taxon>
        <taxon>Arthropoda</taxon>
        <taxon>Crustacea</taxon>
        <taxon>Multicrustacea</taxon>
        <taxon>Malacostraca</taxon>
        <taxon>Eumalacostraca</taxon>
        <taxon>Eucarida</taxon>
        <taxon>Decapoda</taxon>
        <taxon>Pleocyemata</taxon>
        <taxon>Brachyura</taxon>
        <taxon>Eubrachyura</taxon>
        <taxon>Portunoidea</taxon>
        <taxon>Portunidae</taxon>
        <taxon>Portuninae</taxon>
        <taxon>Portunus</taxon>
    </lineage>
</organism>
<dbReference type="EMBL" id="VSRR010007791">
    <property type="protein sequence ID" value="MPC47538.1"/>
    <property type="molecule type" value="Genomic_DNA"/>
</dbReference>
<keyword evidence="2" id="KW-1185">Reference proteome</keyword>
<name>A0A5B7FRI4_PORTR</name>